<organism evidence="2">
    <name type="scientific">Cladocopium goreaui</name>
    <dbReference type="NCBI Taxonomy" id="2562237"/>
    <lineage>
        <taxon>Eukaryota</taxon>
        <taxon>Sar</taxon>
        <taxon>Alveolata</taxon>
        <taxon>Dinophyceae</taxon>
        <taxon>Suessiales</taxon>
        <taxon>Symbiodiniaceae</taxon>
        <taxon>Cladocopium</taxon>
    </lineage>
</organism>
<protein>
    <submittedName>
        <fullName evidence="2">Uncharacterized protein</fullName>
    </submittedName>
</protein>
<reference evidence="3" key="2">
    <citation type="submission" date="2024-04" db="EMBL/GenBank/DDBJ databases">
        <authorList>
            <person name="Chen Y."/>
            <person name="Shah S."/>
            <person name="Dougan E. K."/>
            <person name="Thang M."/>
            <person name="Chan C."/>
        </authorList>
    </citation>
    <scope>NUCLEOTIDE SEQUENCE [LARGE SCALE GENOMIC DNA]</scope>
</reference>
<sequence length="160" mass="17694">MVRNWDDDEDTRAERYRRSRSPSFGEDRKKHPWSRDTTKSAGGSIRETMSRVVSKLQDKATSEGPKPPISEPPNLRARVEHVVQQTLARESSKATGGAKANNANSTSVAVPQSKDGSGSNLRRVLHKIVDDTKFTKSAPPASDRRSKGPKGSKGSVFRHW</sequence>
<gene>
    <name evidence="2" type="ORF">C1SCF055_LOCUS45130</name>
</gene>
<proteinExistence type="predicted"/>
<dbReference type="Proteomes" id="UP001152797">
    <property type="component" value="Unassembled WGS sequence"/>
</dbReference>
<feature type="compositionally biased region" description="Basic and acidic residues" evidence="1">
    <location>
        <begin position="25"/>
        <end position="38"/>
    </location>
</feature>
<keyword evidence="4" id="KW-1185">Reference proteome</keyword>
<dbReference type="EMBL" id="CAMXCT020006830">
    <property type="protein sequence ID" value="CAL1174117.1"/>
    <property type="molecule type" value="Genomic_DNA"/>
</dbReference>
<evidence type="ECO:0000256" key="1">
    <source>
        <dbReference type="SAM" id="MobiDB-lite"/>
    </source>
</evidence>
<dbReference type="EMBL" id="CAMXCT030006830">
    <property type="protein sequence ID" value="CAL4808054.1"/>
    <property type="molecule type" value="Genomic_DNA"/>
</dbReference>
<evidence type="ECO:0000313" key="4">
    <source>
        <dbReference type="Proteomes" id="UP001152797"/>
    </source>
</evidence>
<dbReference type="AlphaFoldDB" id="A0A9P1GTF3"/>
<accession>A0A9P1GTF3</accession>
<dbReference type="EMBL" id="CAMXCT010006830">
    <property type="protein sequence ID" value="CAI4020742.1"/>
    <property type="molecule type" value="Genomic_DNA"/>
</dbReference>
<feature type="compositionally biased region" description="Acidic residues" evidence="1">
    <location>
        <begin position="1"/>
        <end position="11"/>
    </location>
</feature>
<evidence type="ECO:0000313" key="2">
    <source>
        <dbReference type="EMBL" id="CAI4020742.1"/>
    </source>
</evidence>
<reference evidence="2" key="1">
    <citation type="submission" date="2022-10" db="EMBL/GenBank/DDBJ databases">
        <authorList>
            <person name="Chen Y."/>
            <person name="Dougan E. K."/>
            <person name="Chan C."/>
            <person name="Rhodes N."/>
            <person name="Thang M."/>
        </authorList>
    </citation>
    <scope>NUCLEOTIDE SEQUENCE</scope>
</reference>
<comment type="caution">
    <text evidence="2">The sequence shown here is derived from an EMBL/GenBank/DDBJ whole genome shotgun (WGS) entry which is preliminary data.</text>
</comment>
<feature type="compositionally biased region" description="Polar residues" evidence="1">
    <location>
        <begin position="108"/>
        <end position="120"/>
    </location>
</feature>
<name>A0A9P1GTF3_9DINO</name>
<feature type="region of interest" description="Disordered" evidence="1">
    <location>
        <begin position="1"/>
        <end position="160"/>
    </location>
</feature>
<evidence type="ECO:0000313" key="3">
    <source>
        <dbReference type="EMBL" id="CAL1174117.1"/>
    </source>
</evidence>
<feature type="compositionally biased region" description="Low complexity" evidence="1">
    <location>
        <begin position="93"/>
        <end position="107"/>
    </location>
</feature>